<evidence type="ECO:0000256" key="7">
    <source>
        <dbReference type="ARBA" id="ARBA00034808"/>
    </source>
</evidence>
<comment type="caution">
    <text evidence="11">The sequence shown here is derived from an EMBL/GenBank/DDBJ whole genome shotgun (WGS) entry which is preliminary data.</text>
</comment>
<keyword evidence="2 9" id="KW-0378">Hydrolase</keyword>
<dbReference type="SUPFAM" id="SSF52540">
    <property type="entry name" value="P-loop containing nucleoside triphosphate hydrolases"/>
    <property type="match status" value="1"/>
</dbReference>
<feature type="binding site" evidence="9">
    <location>
        <begin position="241"/>
        <end position="248"/>
    </location>
    <ligand>
        <name>ATP</name>
        <dbReference type="ChEBI" id="CHEBI:30616"/>
    </ligand>
</feature>
<dbReference type="Pfam" id="PF13361">
    <property type="entry name" value="UvrD_C"/>
    <property type="match status" value="1"/>
</dbReference>
<keyword evidence="5" id="KW-0413">Isomerase</keyword>
<evidence type="ECO:0000313" key="11">
    <source>
        <dbReference type="EMBL" id="GEM90055.1"/>
    </source>
</evidence>
<dbReference type="PROSITE" id="PS51198">
    <property type="entry name" value="UVRD_HELICASE_ATP_BIND"/>
    <property type="match status" value="1"/>
</dbReference>
<sequence length="672" mass="76396">MQWNIALNHDLLEEVRKKFPAELAEQINYELLKLAAGLLMPGHKLEKLKNGFWSLRLNKDLRLILSAQEGTLVPLYVDHHDKAYQWAERHRAEFHPKTQEFQVVRIKVEEQVVVKKTEVHAPLAHYPEEYLHDLGIPLHYVATMKLADIDRALELASELGPLIQERILSLLENKPVPLPPKVKVEDPFHHPSNRYRYLLIETKEELKQALFGDWEDWMVFLHPVQRAVVDQDYRGPAKATGAAGTGKTVVAIHRAVRLAQENPEARVLLTTYTRTLAEALKDGVARLAGGLENLEVEHFDRLLTRWHTKGLGKKLSVARDKQIEEALKRAAEEVGRPEWASDLFLFNEWVRVVDAWGVRSLEEYLAVDRTGRGTPLSQARRRELWPVFDRTRSLLVSRGLETWGSRTRTLLENLEKLPRFDHVVVDETQDLSPIQLKLLRAIVPEGDNDLFLVGDAAQRIYQTRVPWRRLGIETVGRSQRLWINYRTTREIANFAVGVLPEKVTEAEGEEVAPKALSLLRGESPEIQVFAQPNQEVSALANWLRALIEQGYDTEQTAVVARTKKLLKTRGASAVKRAGLPSRFLEEGGQGPGVSLATMHRVKGLEFRAVAVIGVEDGQVPNDFVLKQAETEADREALLELERQLLFVALSRPREKLWVSAAKQPSPFLPAKH</sequence>
<dbReference type="RefSeq" id="WP_147147459.1">
    <property type="nucleotide sequence ID" value="NZ_BJXN01000009.1"/>
</dbReference>
<dbReference type="InterPro" id="IPR027417">
    <property type="entry name" value="P-loop_NTPase"/>
</dbReference>
<dbReference type="AlphaFoldDB" id="A0A511RKB8"/>
<dbReference type="PANTHER" id="PTHR11070">
    <property type="entry name" value="UVRD / RECB / PCRA DNA HELICASE FAMILY MEMBER"/>
    <property type="match status" value="1"/>
</dbReference>
<dbReference type="Gene3D" id="3.40.50.300">
    <property type="entry name" value="P-loop containing nucleotide triphosphate hydrolases"/>
    <property type="match status" value="2"/>
</dbReference>
<evidence type="ECO:0000256" key="6">
    <source>
        <dbReference type="ARBA" id="ARBA00034617"/>
    </source>
</evidence>
<proteinExistence type="predicted"/>
<accession>A0A511RKB8</accession>
<gene>
    <name evidence="11" type="ORF">ODE01S_14890</name>
</gene>
<keyword evidence="4 9" id="KW-0067">ATP-binding</keyword>
<dbReference type="Proteomes" id="UP000321827">
    <property type="component" value="Unassembled WGS sequence"/>
</dbReference>
<dbReference type="EMBL" id="BJXN01000009">
    <property type="protein sequence ID" value="GEM90055.1"/>
    <property type="molecule type" value="Genomic_DNA"/>
</dbReference>
<dbReference type="InterPro" id="IPR035093">
    <property type="entry name" value="RelE/ParE_toxin_dom_sf"/>
</dbReference>
<evidence type="ECO:0000256" key="9">
    <source>
        <dbReference type="PROSITE-ProRule" id="PRU00560"/>
    </source>
</evidence>
<dbReference type="GO" id="GO:0000725">
    <property type="term" value="P:recombinational repair"/>
    <property type="evidence" value="ECO:0007669"/>
    <property type="project" value="TreeGrafter"/>
</dbReference>
<evidence type="ECO:0000313" key="12">
    <source>
        <dbReference type="Proteomes" id="UP000321827"/>
    </source>
</evidence>
<evidence type="ECO:0000256" key="5">
    <source>
        <dbReference type="ARBA" id="ARBA00023235"/>
    </source>
</evidence>
<dbReference type="InterPro" id="IPR014016">
    <property type="entry name" value="UvrD-like_ATP-bd"/>
</dbReference>
<evidence type="ECO:0000256" key="4">
    <source>
        <dbReference type="ARBA" id="ARBA00022840"/>
    </source>
</evidence>
<comment type="catalytic activity">
    <reaction evidence="6">
        <text>Couples ATP hydrolysis with the unwinding of duplex DNA by translocating in the 3'-5' direction.</text>
        <dbReference type="EC" id="5.6.2.4"/>
    </reaction>
</comment>
<evidence type="ECO:0000256" key="8">
    <source>
        <dbReference type="ARBA" id="ARBA00048988"/>
    </source>
</evidence>
<dbReference type="InterPro" id="IPR000212">
    <property type="entry name" value="DNA_helicase_UvrD/REP"/>
</dbReference>
<dbReference type="GO" id="GO:0016887">
    <property type="term" value="F:ATP hydrolysis activity"/>
    <property type="evidence" value="ECO:0007669"/>
    <property type="project" value="RHEA"/>
</dbReference>
<dbReference type="GO" id="GO:0005829">
    <property type="term" value="C:cytosol"/>
    <property type="evidence" value="ECO:0007669"/>
    <property type="project" value="TreeGrafter"/>
</dbReference>
<comment type="catalytic activity">
    <reaction evidence="8">
        <text>ATP + H2O = ADP + phosphate + H(+)</text>
        <dbReference type="Rhea" id="RHEA:13065"/>
        <dbReference type="ChEBI" id="CHEBI:15377"/>
        <dbReference type="ChEBI" id="CHEBI:15378"/>
        <dbReference type="ChEBI" id="CHEBI:30616"/>
        <dbReference type="ChEBI" id="CHEBI:43474"/>
        <dbReference type="ChEBI" id="CHEBI:456216"/>
        <dbReference type="EC" id="5.6.2.4"/>
    </reaction>
</comment>
<name>A0A511RKB8_9DEIN</name>
<dbReference type="GO" id="GO:0043138">
    <property type="term" value="F:3'-5' DNA helicase activity"/>
    <property type="evidence" value="ECO:0007669"/>
    <property type="project" value="UniProtKB-EC"/>
</dbReference>
<feature type="domain" description="UvrD-like helicase ATP-binding" evidence="10">
    <location>
        <begin position="220"/>
        <end position="497"/>
    </location>
</feature>
<dbReference type="PANTHER" id="PTHR11070:SF45">
    <property type="entry name" value="DNA 3'-5' HELICASE"/>
    <property type="match status" value="1"/>
</dbReference>
<dbReference type="SUPFAM" id="SSF143011">
    <property type="entry name" value="RelE-like"/>
    <property type="match status" value="1"/>
</dbReference>
<dbReference type="InterPro" id="IPR014017">
    <property type="entry name" value="DNA_helicase_UvrD-like_C"/>
</dbReference>
<evidence type="ECO:0000256" key="2">
    <source>
        <dbReference type="ARBA" id="ARBA00022801"/>
    </source>
</evidence>
<dbReference type="OrthoDB" id="9787585at2"/>
<keyword evidence="3 9" id="KW-0347">Helicase</keyword>
<evidence type="ECO:0000256" key="3">
    <source>
        <dbReference type="ARBA" id="ARBA00022806"/>
    </source>
</evidence>
<organism evidence="11 12">
    <name type="scientific">Oceanithermus desulfurans NBRC 100063</name>
    <dbReference type="NCBI Taxonomy" id="1227550"/>
    <lineage>
        <taxon>Bacteria</taxon>
        <taxon>Thermotogati</taxon>
        <taxon>Deinococcota</taxon>
        <taxon>Deinococci</taxon>
        <taxon>Thermales</taxon>
        <taxon>Thermaceae</taxon>
        <taxon>Oceanithermus</taxon>
    </lineage>
</organism>
<dbReference type="EC" id="5.6.2.4" evidence="7"/>
<keyword evidence="1 9" id="KW-0547">Nucleotide-binding</keyword>
<evidence type="ECO:0000256" key="1">
    <source>
        <dbReference type="ARBA" id="ARBA00022741"/>
    </source>
</evidence>
<reference evidence="11 12" key="1">
    <citation type="submission" date="2019-07" db="EMBL/GenBank/DDBJ databases">
        <title>Whole genome shotgun sequence of Oceanithermus desulfurans NBRC 100063.</title>
        <authorList>
            <person name="Hosoyama A."/>
            <person name="Uohara A."/>
            <person name="Ohji S."/>
            <person name="Ichikawa N."/>
        </authorList>
    </citation>
    <scope>NUCLEOTIDE SEQUENCE [LARGE SCALE GENOMIC DNA]</scope>
    <source>
        <strain evidence="11 12">NBRC 100063</strain>
    </source>
</reference>
<dbReference type="GO" id="GO:0005524">
    <property type="term" value="F:ATP binding"/>
    <property type="evidence" value="ECO:0007669"/>
    <property type="project" value="UniProtKB-UniRule"/>
</dbReference>
<protein>
    <recommendedName>
        <fullName evidence="7">DNA 3'-5' helicase</fullName>
        <ecNumber evidence="7">5.6.2.4</ecNumber>
    </recommendedName>
</protein>
<dbReference type="GO" id="GO:0003677">
    <property type="term" value="F:DNA binding"/>
    <property type="evidence" value="ECO:0007669"/>
    <property type="project" value="InterPro"/>
</dbReference>
<evidence type="ECO:0000259" key="10">
    <source>
        <dbReference type="PROSITE" id="PS51198"/>
    </source>
</evidence>
<dbReference type="Pfam" id="PF13245">
    <property type="entry name" value="AAA_19"/>
    <property type="match status" value="1"/>
</dbReference>